<keyword evidence="4" id="KW-1185">Reference proteome</keyword>
<dbReference type="Proteomes" id="UP000257200">
    <property type="component" value="Unplaced"/>
</dbReference>
<keyword evidence="2" id="KW-0812">Transmembrane</keyword>
<evidence type="ECO:0000313" key="4">
    <source>
        <dbReference type="Proteomes" id="UP000257200"/>
    </source>
</evidence>
<reference evidence="3" key="2">
    <citation type="submission" date="2025-09" db="UniProtKB">
        <authorList>
            <consortium name="Ensembl"/>
        </authorList>
    </citation>
    <scope>IDENTIFICATION</scope>
</reference>
<protein>
    <submittedName>
        <fullName evidence="3">Uncharacterized protein</fullName>
    </submittedName>
</protein>
<dbReference type="STRING" id="80966.ENSAPOP00000032223"/>
<dbReference type="InParanoid" id="A0A3Q1GP51"/>
<evidence type="ECO:0000256" key="2">
    <source>
        <dbReference type="SAM" id="Phobius"/>
    </source>
</evidence>
<proteinExistence type="predicted"/>
<accession>A0A3Q1GP51</accession>
<organism evidence="3 4">
    <name type="scientific">Acanthochromis polyacanthus</name>
    <name type="common">spiny chromis</name>
    <dbReference type="NCBI Taxonomy" id="80966"/>
    <lineage>
        <taxon>Eukaryota</taxon>
        <taxon>Metazoa</taxon>
        <taxon>Chordata</taxon>
        <taxon>Craniata</taxon>
        <taxon>Vertebrata</taxon>
        <taxon>Euteleostomi</taxon>
        <taxon>Actinopterygii</taxon>
        <taxon>Neopterygii</taxon>
        <taxon>Teleostei</taxon>
        <taxon>Neoteleostei</taxon>
        <taxon>Acanthomorphata</taxon>
        <taxon>Ovalentaria</taxon>
        <taxon>Pomacentridae</taxon>
        <taxon>Acanthochromis</taxon>
    </lineage>
</organism>
<keyword evidence="2" id="KW-1133">Transmembrane helix</keyword>
<evidence type="ECO:0000313" key="3">
    <source>
        <dbReference type="Ensembl" id="ENSAPOP00000032223.1"/>
    </source>
</evidence>
<keyword evidence="1" id="KW-0175">Coiled coil</keyword>
<dbReference type="GeneTree" id="ENSGT01120000271951"/>
<name>A0A3Q1GP51_9TELE</name>
<evidence type="ECO:0000256" key="1">
    <source>
        <dbReference type="SAM" id="Coils"/>
    </source>
</evidence>
<reference evidence="3" key="1">
    <citation type="submission" date="2025-08" db="UniProtKB">
        <authorList>
            <consortium name="Ensembl"/>
        </authorList>
    </citation>
    <scope>IDENTIFICATION</scope>
</reference>
<keyword evidence="2" id="KW-0472">Membrane</keyword>
<dbReference type="Ensembl" id="ENSAPOT00000025950.1">
    <property type="protein sequence ID" value="ENSAPOP00000032223.1"/>
    <property type="gene ID" value="ENSAPOG00000019998.1"/>
</dbReference>
<sequence>YSNEFIVHLVPEYSDEIVCLYCGVSYLIYHEFHQLRTHVAQLEAELQEMREMAQREKAQREALELERLVWTDSNRLSAFLACFLFSTYLCILLRSDLLNFLFR</sequence>
<dbReference type="AlphaFoldDB" id="A0A3Q1GP51"/>
<feature type="transmembrane region" description="Helical" evidence="2">
    <location>
        <begin position="76"/>
        <end position="93"/>
    </location>
</feature>
<feature type="coiled-coil region" evidence="1">
    <location>
        <begin position="32"/>
        <end position="68"/>
    </location>
</feature>